<dbReference type="InterPro" id="IPR045079">
    <property type="entry name" value="Oxoprolinase-like"/>
</dbReference>
<dbReference type="InterPro" id="IPR008040">
    <property type="entry name" value="Hydant_A_N"/>
</dbReference>
<dbReference type="GO" id="GO:0005829">
    <property type="term" value="C:cytosol"/>
    <property type="evidence" value="ECO:0007669"/>
    <property type="project" value="TreeGrafter"/>
</dbReference>
<dbReference type="PANTHER" id="PTHR11365">
    <property type="entry name" value="5-OXOPROLINASE RELATED"/>
    <property type="match status" value="1"/>
</dbReference>
<dbReference type="SUPFAM" id="SSF53067">
    <property type="entry name" value="Actin-like ATPase domain"/>
    <property type="match status" value="1"/>
</dbReference>
<reference evidence="4 5" key="1">
    <citation type="submission" date="2017-09" db="EMBL/GenBank/DDBJ databases">
        <title>Bacterial strain isolated from the female urinary microbiota.</title>
        <authorList>
            <person name="Thomas-White K."/>
            <person name="Kumar N."/>
            <person name="Forster S."/>
            <person name="Putonti C."/>
            <person name="Lawley T."/>
            <person name="Wolfe A.J."/>
        </authorList>
    </citation>
    <scope>NUCLEOTIDE SEQUENCE [LARGE SCALE GENOMIC DNA]</scope>
    <source>
        <strain evidence="4 5">UMB0834</strain>
    </source>
</reference>
<feature type="domain" description="Hydantoinase A/oxoprolinase" evidence="1">
    <location>
        <begin position="196"/>
        <end position="486"/>
    </location>
</feature>
<dbReference type="InterPro" id="IPR049517">
    <property type="entry name" value="ACX-like_C"/>
</dbReference>
<sequence>MRVATDIGGTFTDLVALDNDGNMINGKSDTTPKNFEKGIFDVLENANINLKDIEMFIHGTTIVINALTEKNGVKTGLITTKGFRDVLEIARGNRPDLFNVRYKKPEPIVERHLRHEVSERLNYKGEVISEVDFNEIDEIIAYFKKENVKAIAISLLHSYLNNNHEKQIAEYINQNYPEFSTTYSTELNNEWREYERTSTAVLNASVKPIANDYLTNLENHILENSSNKNNYVMQSNGGTSTFDHAKIAPINMVESGPVSGIFGAAILGEMISEDNLIVLDIGGTTAKCSLIENNNVKVTTDYHLERTKNFAGYPMKVPVVDIVEIGNGGGSIAWFDESGSIKVGPKSAGAEPGPIAYGRGGKEPTTTDANLLLGRLNIANFDTNIQINDVKFQFQKYITNHLDVELDSAAMGIIKIANSNMLNALKLISVRKGYDPRDFTMVAIGGGGPMHSQDLARELGVKKVIVPATSSVFASWGMLMSDLRHDYAQTYLINTQDIDFTEINHKFESLISEAKDTLNDEDIEEGKIIVTKSLDLRYKGQDHPVEVTVPYNQIEEHNLPEIINTFHKKHEQLYTYALKDNGIEIVNLKVSAIGKIDKPKIKEISIPQGNAIKEERYVYFENEGWKNVKIYDREYLEIGKDIQGPAVIEEKTTTILINTDDSAVKDKFGNIIIHIGGDDYEL</sequence>
<accession>A0A2N6QHS0</accession>
<feature type="domain" description="Acetophenone carboxylase-like C-terminal" evidence="3">
    <location>
        <begin position="501"/>
        <end position="668"/>
    </location>
</feature>
<gene>
    <name evidence="4" type="ORF">CJ235_07580</name>
</gene>
<evidence type="ECO:0000259" key="3">
    <source>
        <dbReference type="Pfam" id="PF19278"/>
    </source>
</evidence>
<protein>
    <submittedName>
        <fullName evidence="4">Hydantoinase/oxoprolinase family protein</fullName>
    </submittedName>
</protein>
<dbReference type="InterPro" id="IPR002821">
    <property type="entry name" value="Hydantoinase_A"/>
</dbReference>
<dbReference type="Pfam" id="PF19278">
    <property type="entry name" value="Hydant_A_C"/>
    <property type="match status" value="1"/>
</dbReference>
<dbReference type="AlphaFoldDB" id="A0A2N6QHS0"/>
<dbReference type="EMBL" id="PNGG01000003">
    <property type="protein sequence ID" value="PMC19117.1"/>
    <property type="molecule type" value="Genomic_DNA"/>
</dbReference>
<dbReference type="GO" id="GO:0017168">
    <property type="term" value="F:5-oxoprolinase (ATP-hydrolyzing) activity"/>
    <property type="evidence" value="ECO:0007669"/>
    <property type="project" value="TreeGrafter"/>
</dbReference>
<dbReference type="InterPro" id="IPR043129">
    <property type="entry name" value="ATPase_NBD"/>
</dbReference>
<evidence type="ECO:0000259" key="2">
    <source>
        <dbReference type="Pfam" id="PF05378"/>
    </source>
</evidence>
<evidence type="ECO:0000259" key="1">
    <source>
        <dbReference type="Pfam" id="PF01968"/>
    </source>
</evidence>
<dbReference type="PANTHER" id="PTHR11365:SF23">
    <property type="entry name" value="HYPOTHETICAL 5-OXOPROLINASE (EUROFUNG)-RELATED"/>
    <property type="match status" value="1"/>
</dbReference>
<evidence type="ECO:0000313" key="5">
    <source>
        <dbReference type="Proteomes" id="UP000235748"/>
    </source>
</evidence>
<dbReference type="Pfam" id="PF05378">
    <property type="entry name" value="Hydant_A_N"/>
    <property type="match status" value="1"/>
</dbReference>
<dbReference type="Proteomes" id="UP000235748">
    <property type="component" value="Unassembled WGS sequence"/>
</dbReference>
<name>A0A2N6QHS0_9STAP</name>
<comment type="caution">
    <text evidence="4">The sequence shown here is derived from an EMBL/GenBank/DDBJ whole genome shotgun (WGS) entry which is preliminary data.</text>
</comment>
<dbReference type="RefSeq" id="WP_070504216.1">
    <property type="nucleotide sequence ID" value="NZ_JALCYA010000004.1"/>
</dbReference>
<dbReference type="GO" id="GO:0006749">
    <property type="term" value="P:glutathione metabolic process"/>
    <property type="evidence" value="ECO:0007669"/>
    <property type="project" value="TreeGrafter"/>
</dbReference>
<evidence type="ECO:0000313" key="4">
    <source>
        <dbReference type="EMBL" id="PMC19117.1"/>
    </source>
</evidence>
<dbReference type="Pfam" id="PF01968">
    <property type="entry name" value="Hydantoinase_A"/>
    <property type="match status" value="1"/>
</dbReference>
<organism evidence="4 5">
    <name type="scientific">Staphylococcus pettenkoferi</name>
    <dbReference type="NCBI Taxonomy" id="170573"/>
    <lineage>
        <taxon>Bacteria</taxon>
        <taxon>Bacillati</taxon>
        <taxon>Bacillota</taxon>
        <taxon>Bacilli</taxon>
        <taxon>Bacillales</taxon>
        <taxon>Staphylococcaceae</taxon>
        <taxon>Staphylococcus</taxon>
    </lineage>
</organism>
<feature type="domain" description="Hydantoinase/oxoprolinase N-terminal" evidence="2">
    <location>
        <begin position="2"/>
        <end position="174"/>
    </location>
</feature>
<proteinExistence type="predicted"/>